<comment type="caution">
    <text evidence="2">The sequence shown here is derived from an EMBL/GenBank/DDBJ whole genome shotgun (WGS) entry which is preliminary data.</text>
</comment>
<keyword evidence="3" id="KW-1185">Reference proteome</keyword>
<dbReference type="Proteomes" id="UP000249746">
    <property type="component" value="Unassembled WGS sequence"/>
</dbReference>
<feature type="coiled-coil region" evidence="1">
    <location>
        <begin position="294"/>
        <end position="321"/>
    </location>
</feature>
<evidence type="ECO:0000313" key="3">
    <source>
        <dbReference type="Proteomes" id="UP000249746"/>
    </source>
</evidence>
<evidence type="ECO:0000313" key="2">
    <source>
        <dbReference type="EMBL" id="PZT48907.1"/>
    </source>
</evidence>
<gene>
    <name evidence="2" type="ORF">B6S12_01015</name>
</gene>
<dbReference type="RefSeq" id="WP_111228964.1">
    <property type="nucleotide sequence ID" value="NZ_NBIU01000002.1"/>
</dbReference>
<keyword evidence="1" id="KW-0175">Coiled coil</keyword>
<name>A0A2W6MWX2_9HELI</name>
<organism evidence="2 3">
    <name type="scientific">Helicobacter valdiviensis</name>
    <dbReference type="NCBI Taxonomy" id="1458358"/>
    <lineage>
        <taxon>Bacteria</taxon>
        <taxon>Pseudomonadati</taxon>
        <taxon>Campylobacterota</taxon>
        <taxon>Epsilonproteobacteria</taxon>
        <taxon>Campylobacterales</taxon>
        <taxon>Helicobacteraceae</taxon>
        <taxon>Helicobacter</taxon>
    </lineage>
</organism>
<proteinExistence type="predicted"/>
<protein>
    <submittedName>
        <fullName evidence="2">Uncharacterized protein</fullName>
    </submittedName>
</protein>
<dbReference type="AlphaFoldDB" id="A0A2W6MWX2"/>
<reference evidence="2 3" key="1">
    <citation type="submission" date="2017-03" db="EMBL/GenBank/DDBJ databases">
        <title>Genomic and clinical evidence uncovers the enterohepatic species Helicobacter valdiviensis as a potential human intestinal pathogen.</title>
        <authorList>
            <person name="Fresia P."/>
            <person name="Jara R."/>
            <person name="Sierra R."/>
            <person name="Ferres I."/>
            <person name="Greif G."/>
            <person name="Iraola G."/>
            <person name="Collado L."/>
        </authorList>
    </citation>
    <scope>NUCLEOTIDE SEQUENCE [LARGE SCALE GENOMIC DNA]</scope>
    <source>
        <strain evidence="2 3">WBE14</strain>
    </source>
</reference>
<dbReference type="EMBL" id="NBIU01000002">
    <property type="protein sequence ID" value="PZT48907.1"/>
    <property type="molecule type" value="Genomic_DNA"/>
</dbReference>
<dbReference type="OrthoDB" id="5323868at2"/>
<sequence length="346" mass="39845">MASVSNTYNNYVLNGAYTSLYKTSNPKASNTQDDVFISQEQSNYQDNNQDVKQKIKTLLSEPYTHPTPPEFIATLEDGNTQLENKLKKIQYLKDNVSMPSKDEFEISKNILLDKVYDILQNVYKTKKEDSKEFQEMLNDAKFLMNALQDSNISHQNLITTLKLTRDNTKNTNNQELIETLLNNTEDTNQKGQLYIQQGSDSSLADSFESFFKLAEFYNVLPKEQKESIQKDLQTTQRYLYTLGGEIGNSYKIDDFTVSWKGNDILSASSFSFKYHSTNELLTSLSSNLDSTQSFFDMLEQREKLEKENQELQNKRGLNLTNNPYIETKSDGILKEVLKSKDKEIRA</sequence>
<evidence type="ECO:0000256" key="1">
    <source>
        <dbReference type="SAM" id="Coils"/>
    </source>
</evidence>
<accession>A0A2W6MWX2</accession>